<dbReference type="Proteomes" id="UP000270342">
    <property type="component" value="Unassembled WGS sequence"/>
</dbReference>
<dbReference type="SUPFAM" id="SSF54909">
    <property type="entry name" value="Dimeric alpha+beta barrel"/>
    <property type="match status" value="1"/>
</dbReference>
<keyword evidence="2" id="KW-1185">Reference proteome</keyword>
<evidence type="ECO:0000313" key="2">
    <source>
        <dbReference type="Proteomes" id="UP000270342"/>
    </source>
</evidence>
<accession>A0A494WZH6</accession>
<dbReference type="RefSeq" id="WP_121091465.1">
    <property type="nucleotide sequence ID" value="NZ_RBZU01000023.1"/>
</dbReference>
<name>A0A494WZH6_9BURK</name>
<dbReference type="InterPro" id="IPR011008">
    <property type="entry name" value="Dimeric_a/b-barrel"/>
</dbReference>
<protein>
    <submittedName>
        <fullName evidence="1">Ethyl tert-butyl ether degradation protein EthD</fullName>
    </submittedName>
</protein>
<reference evidence="1 2" key="1">
    <citation type="submission" date="2018-10" db="EMBL/GenBank/DDBJ databases">
        <title>Robbsia sp. DHC34, isolated from soil.</title>
        <authorList>
            <person name="Gao Z.-H."/>
            <person name="Qiu L.-H."/>
        </authorList>
    </citation>
    <scope>NUCLEOTIDE SEQUENCE [LARGE SCALE GENOMIC DNA]</scope>
    <source>
        <strain evidence="1 2">DHC34</strain>
    </source>
</reference>
<organism evidence="1 2">
    <name type="scientific">Pararobbsia silviterrae</name>
    <dbReference type="NCBI Taxonomy" id="1792498"/>
    <lineage>
        <taxon>Bacteria</taxon>
        <taxon>Pseudomonadati</taxon>
        <taxon>Pseudomonadota</taxon>
        <taxon>Betaproteobacteria</taxon>
        <taxon>Burkholderiales</taxon>
        <taxon>Burkholderiaceae</taxon>
        <taxon>Pararobbsia</taxon>
    </lineage>
</organism>
<dbReference type="AlphaFoldDB" id="A0A494WZH6"/>
<dbReference type="EMBL" id="RBZU01000023">
    <property type="protein sequence ID" value="RKP43925.1"/>
    <property type="molecule type" value="Genomic_DNA"/>
</dbReference>
<sequence length="246" mass="27527">MDLCLFLQWQPKQAHPTPAELGTLESETFVKIVESWSQSVEGLERAVLHMPVEATDRYLNDRNGPVLTLQCYFKELAELEYALCKRGSFAELLTTNDFAGLSAHPALEITQQAMAVRAFELDRGAPHVGGTRCTYQVTYTSTKDNVDAWLDDYLAHHVPLLKTQPGLLELEVYTRLDWTSSLDCRRGGAVQRNKAVFADPSALSSALHSPVRDALHRHSQNAPDLQGASTHYPMESRVVHFAREHA</sequence>
<evidence type="ECO:0000313" key="1">
    <source>
        <dbReference type="EMBL" id="RKP43925.1"/>
    </source>
</evidence>
<gene>
    <name evidence="1" type="ORF">D7S86_28260</name>
</gene>
<proteinExistence type="predicted"/>
<dbReference type="OrthoDB" id="8687889at2"/>
<comment type="caution">
    <text evidence="1">The sequence shown here is derived from an EMBL/GenBank/DDBJ whole genome shotgun (WGS) entry which is preliminary data.</text>
</comment>